<keyword evidence="4" id="KW-1185">Reference proteome</keyword>
<feature type="compositionally biased region" description="Low complexity" evidence="1">
    <location>
        <begin position="307"/>
        <end position="317"/>
    </location>
</feature>
<proteinExistence type="predicted"/>
<feature type="transmembrane region" description="Helical" evidence="2">
    <location>
        <begin position="33"/>
        <end position="50"/>
    </location>
</feature>
<sequence>MSRVATRPDRAAARRGVAATGPGRLFGRLVGTAFGRAVLACLALAGWALWTGGVLDGPVARQVRGSSVYAAPGVDLDRAAAERVVGNRRLVVLIMEPGADLREACDDTERATRGTLVLAMSRDGEDWDTYGCSRLGGDGPRDLGRAVVVETTIGRGADAFVDRPVEALKVIVLNYDRLVRAGLVPDGARTISPSLPRYLLAGGAVAGVVAGAAVLWFGGRRAGRLADARRAGRDARADERAALGAATAVLAQQIIDLDGRAGPVAPAYRRLAADYVGLLDEVSEVDGDAGALRRLRERVEELSGRAADLADDAASGRGADRAGGGRPDRTGAGKSGRPATGRPDKAAAGKPGKAAAGAAGRGRARGRGRR</sequence>
<feature type="compositionally biased region" description="Low complexity" evidence="1">
    <location>
        <begin position="348"/>
        <end position="358"/>
    </location>
</feature>
<reference evidence="4" key="1">
    <citation type="submission" date="2016-06" db="EMBL/GenBank/DDBJ databases">
        <authorList>
            <person name="Varghese N."/>
        </authorList>
    </citation>
    <scope>NUCLEOTIDE SEQUENCE [LARGE SCALE GENOMIC DNA]</scope>
    <source>
        <strain evidence="4">DSM 45555</strain>
    </source>
</reference>
<feature type="region of interest" description="Disordered" evidence="1">
    <location>
        <begin position="307"/>
        <end position="370"/>
    </location>
</feature>
<name>A0A1C4Y364_9ACTN</name>
<accession>A0A1C4Y364</accession>
<keyword evidence="2" id="KW-0472">Membrane</keyword>
<evidence type="ECO:0000256" key="2">
    <source>
        <dbReference type="SAM" id="Phobius"/>
    </source>
</evidence>
<evidence type="ECO:0000313" key="4">
    <source>
        <dbReference type="Proteomes" id="UP000198551"/>
    </source>
</evidence>
<keyword evidence="2" id="KW-1133">Transmembrane helix</keyword>
<protein>
    <submittedName>
        <fullName evidence="3">Uncharacterized protein</fullName>
    </submittedName>
</protein>
<evidence type="ECO:0000313" key="3">
    <source>
        <dbReference type="EMBL" id="SCF15165.1"/>
    </source>
</evidence>
<organism evidence="3 4">
    <name type="scientific">Micromonospora marina</name>
    <dbReference type="NCBI Taxonomy" id="307120"/>
    <lineage>
        <taxon>Bacteria</taxon>
        <taxon>Bacillati</taxon>
        <taxon>Actinomycetota</taxon>
        <taxon>Actinomycetes</taxon>
        <taxon>Micromonosporales</taxon>
        <taxon>Micromonosporaceae</taxon>
        <taxon>Micromonospora</taxon>
    </lineage>
</organism>
<dbReference type="EMBL" id="FMCV01000009">
    <property type="protein sequence ID" value="SCF15165.1"/>
    <property type="molecule type" value="Genomic_DNA"/>
</dbReference>
<evidence type="ECO:0000256" key="1">
    <source>
        <dbReference type="SAM" id="MobiDB-lite"/>
    </source>
</evidence>
<feature type="transmembrane region" description="Helical" evidence="2">
    <location>
        <begin position="198"/>
        <end position="219"/>
    </location>
</feature>
<dbReference type="RefSeq" id="WP_244166985.1">
    <property type="nucleotide sequence ID" value="NZ_FMCV01000009.1"/>
</dbReference>
<keyword evidence="2" id="KW-0812">Transmembrane</keyword>
<dbReference type="Proteomes" id="UP000198551">
    <property type="component" value="Unassembled WGS sequence"/>
</dbReference>
<dbReference type="AlphaFoldDB" id="A0A1C4Y364"/>
<gene>
    <name evidence="3" type="ORF">GA0070215_109135</name>
</gene>